<dbReference type="Pfam" id="PF01883">
    <property type="entry name" value="FeS_assembly_P"/>
    <property type="match status" value="1"/>
</dbReference>
<name>A0A059KTD7_9BURK</name>
<evidence type="ECO:0000256" key="1">
    <source>
        <dbReference type="SAM" id="MobiDB-lite"/>
    </source>
</evidence>
<evidence type="ECO:0000313" key="3">
    <source>
        <dbReference type="EMBL" id="KDB54383.1"/>
    </source>
</evidence>
<keyword evidence="4" id="KW-1185">Reference proteome</keyword>
<dbReference type="RefSeq" id="WP_037476906.1">
    <property type="nucleotide sequence ID" value="NZ_AZRA01000001.1"/>
</dbReference>
<proteinExistence type="predicted"/>
<feature type="region of interest" description="Disordered" evidence="1">
    <location>
        <begin position="113"/>
        <end position="137"/>
    </location>
</feature>
<dbReference type="EMBL" id="AZRA01000001">
    <property type="protein sequence ID" value="KDB54383.1"/>
    <property type="molecule type" value="Genomic_DNA"/>
</dbReference>
<dbReference type="InterPro" id="IPR002744">
    <property type="entry name" value="MIP18-like"/>
</dbReference>
<sequence length="137" mass="14639">MNPSQASAPPELLLAGPADALLRSLDALRGVRDPGVGASILELGLVESLRLRDGEAELCLVTPGASCPCSDLTADAAFRAIQLALPDTDIYLTQDHAVEWSPRRASTALRHRLGGLPDFHPETERGLPLQRPDNPED</sequence>
<dbReference type="Proteomes" id="UP000026714">
    <property type="component" value="Unassembled WGS sequence"/>
</dbReference>
<dbReference type="SUPFAM" id="SSF117916">
    <property type="entry name" value="Fe-S cluster assembly (FSCA) domain-like"/>
    <property type="match status" value="1"/>
</dbReference>
<feature type="domain" description="MIP18 family-like" evidence="2">
    <location>
        <begin position="25"/>
        <end position="87"/>
    </location>
</feature>
<organism evidence="3 4">
    <name type="scientific">Sphaerotilus natans subsp. natans DSM 6575</name>
    <dbReference type="NCBI Taxonomy" id="1286631"/>
    <lineage>
        <taxon>Bacteria</taxon>
        <taxon>Pseudomonadati</taxon>
        <taxon>Pseudomonadota</taxon>
        <taxon>Betaproteobacteria</taxon>
        <taxon>Burkholderiales</taxon>
        <taxon>Sphaerotilaceae</taxon>
        <taxon>Sphaerotilus</taxon>
    </lineage>
</organism>
<evidence type="ECO:0000313" key="4">
    <source>
        <dbReference type="Proteomes" id="UP000026714"/>
    </source>
</evidence>
<comment type="caution">
    <text evidence="3">The sequence shown here is derived from an EMBL/GenBank/DDBJ whole genome shotgun (WGS) entry which is preliminary data.</text>
</comment>
<dbReference type="InterPro" id="IPR034904">
    <property type="entry name" value="FSCA_dom_sf"/>
</dbReference>
<reference evidence="3 4" key="1">
    <citation type="journal article" date="2014" name="FEMS Microbiol. Ecol.">
        <title>Sphaerotilus natans encrusted with nanoball-shaped Fe(III) oxide minerals formed by nitrate-reducing mixotrophic Fe(II) oxidation.</title>
        <authorList>
            <person name="Park S."/>
            <person name="Kim D.H."/>
            <person name="Lee J.H."/>
            <person name="Hur H.G."/>
        </authorList>
    </citation>
    <scope>NUCLEOTIDE SEQUENCE [LARGE SCALE GENOMIC DNA]</scope>
    <source>
        <strain evidence="3 4">DSM 6575</strain>
    </source>
</reference>
<gene>
    <name evidence="3" type="ORF">X805_00280</name>
</gene>
<protein>
    <recommendedName>
        <fullName evidence="2">MIP18 family-like domain-containing protein</fullName>
    </recommendedName>
</protein>
<dbReference type="eggNOG" id="COG2151">
    <property type="taxonomic scope" value="Bacteria"/>
</dbReference>
<accession>A0A059KTD7</accession>
<dbReference type="Gene3D" id="3.30.300.130">
    <property type="entry name" value="Fe-S cluster assembly (FSCA)"/>
    <property type="match status" value="1"/>
</dbReference>
<dbReference type="STRING" id="34103.SAMN05421778_12369"/>
<evidence type="ECO:0000259" key="2">
    <source>
        <dbReference type="Pfam" id="PF01883"/>
    </source>
</evidence>
<dbReference type="AlphaFoldDB" id="A0A059KTD7"/>